<dbReference type="InterPro" id="IPR046373">
    <property type="entry name" value="Acyl-CoA_Oxase/DH_mid-dom_sf"/>
</dbReference>
<dbReference type="FunFam" id="2.40.110.10:FF:000003">
    <property type="entry name" value="Acyl-coenzyme A oxidase"/>
    <property type="match status" value="1"/>
</dbReference>
<evidence type="ECO:0000256" key="11">
    <source>
        <dbReference type="PIRNR" id="PIRNR000168"/>
    </source>
</evidence>
<keyword evidence="10" id="KW-0576">Peroxisome</keyword>
<keyword evidence="8" id="KW-0560">Oxidoreductase</keyword>
<dbReference type="GO" id="GO:0003997">
    <property type="term" value="F:acyl-CoA oxidase activity"/>
    <property type="evidence" value="ECO:0007669"/>
    <property type="project" value="UniProtKB-EC"/>
</dbReference>
<evidence type="ECO:0000313" key="18">
    <source>
        <dbReference type="Proteomes" id="UP000076078"/>
    </source>
</evidence>
<evidence type="ECO:0000256" key="3">
    <source>
        <dbReference type="ARBA" id="ARBA00004275"/>
    </source>
</evidence>
<feature type="binding site" evidence="13">
    <location>
        <position position="139"/>
    </location>
    <ligand>
        <name>FAD</name>
        <dbReference type="ChEBI" id="CHEBI:57692"/>
    </ligand>
</feature>
<keyword evidence="6 11" id="KW-0274">FAD</keyword>
<dbReference type="Gene3D" id="1.20.140.10">
    <property type="entry name" value="Butyryl-CoA Dehydrogenase, subunit A, domain 3"/>
    <property type="match status" value="2"/>
</dbReference>
<dbReference type="GO" id="GO:0071949">
    <property type="term" value="F:FAD binding"/>
    <property type="evidence" value="ECO:0007669"/>
    <property type="project" value="InterPro"/>
</dbReference>
<comment type="subcellular location">
    <subcellularLocation>
        <location evidence="3">Peroxisome</location>
    </subcellularLocation>
</comment>
<protein>
    <recommendedName>
        <fullName evidence="11">Acyl-coenzyme A oxidase</fullName>
    </recommendedName>
</protein>
<dbReference type="FunFam" id="1.20.140.10:FF:000013">
    <property type="entry name" value="Acyl-coenzyme A oxidase"/>
    <property type="match status" value="1"/>
</dbReference>
<dbReference type="Proteomes" id="UP000076078">
    <property type="component" value="Unassembled WGS sequence"/>
</dbReference>
<dbReference type="GO" id="GO:0033540">
    <property type="term" value="P:fatty acid beta-oxidation using acyl-CoA oxidase"/>
    <property type="evidence" value="ECO:0007669"/>
    <property type="project" value="TreeGrafter"/>
</dbReference>
<organism evidence="17 18">
    <name type="scientific">Tieghemostelium lacteum</name>
    <name type="common">Slime mold</name>
    <name type="synonym">Dictyostelium lacteum</name>
    <dbReference type="NCBI Taxonomy" id="361077"/>
    <lineage>
        <taxon>Eukaryota</taxon>
        <taxon>Amoebozoa</taxon>
        <taxon>Evosea</taxon>
        <taxon>Eumycetozoa</taxon>
        <taxon>Dictyostelia</taxon>
        <taxon>Dictyosteliales</taxon>
        <taxon>Raperosteliaceae</taxon>
        <taxon>Tieghemostelium</taxon>
    </lineage>
</organism>
<dbReference type="SUPFAM" id="SSF47203">
    <property type="entry name" value="Acyl-CoA dehydrogenase C-terminal domain-like"/>
    <property type="match status" value="2"/>
</dbReference>
<feature type="binding site" evidence="13">
    <location>
        <position position="178"/>
    </location>
    <ligand>
        <name>FAD</name>
        <dbReference type="ChEBI" id="CHEBI:57692"/>
    </ligand>
</feature>
<dbReference type="InterPro" id="IPR002655">
    <property type="entry name" value="Acyl-CoA_oxidase_C"/>
</dbReference>
<dbReference type="InterPro" id="IPR037069">
    <property type="entry name" value="AcylCoA_DH/ox_N_sf"/>
</dbReference>
<evidence type="ECO:0000256" key="4">
    <source>
        <dbReference type="ARBA" id="ARBA00006288"/>
    </source>
</evidence>
<dbReference type="InParanoid" id="A0A152AAD5"/>
<evidence type="ECO:0000256" key="2">
    <source>
        <dbReference type="ARBA" id="ARBA00001974"/>
    </source>
</evidence>
<feature type="domain" description="Acyl-CoA oxidase C-terminal" evidence="14">
    <location>
        <begin position="494"/>
        <end position="681"/>
    </location>
</feature>
<dbReference type="InterPro" id="IPR036250">
    <property type="entry name" value="AcylCo_DH-like_C"/>
</dbReference>
<reference evidence="17 18" key="1">
    <citation type="submission" date="2015-12" db="EMBL/GenBank/DDBJ databases">
        <title>Dictyostelia acquired genes for synthesis and detection of signals that induce cell-type specialization by lateral gene transfer from prokaryotes.</title>
        <authorList>
            <person name="Gloeckner G."/>
            <person name="Schaap P."/>
        </authorList>
    </citation>
    <scope>NUCLEOTIDE SEQUENCE [LARGE SCALE GENOMIC DNA]</scope>
    <source>
        <strain evidence="17 18">TK</strain>
    </source>
</reference>
<keyword evidence="7" id="KW-0276">Fatty acid metabolism</keyword>
<evidence type="ECO:0000256" key="6">
    <source>
        <dbReference type="ARBA" id="ARBA00022827"/>
    </source>
</evidence>
<evidence type="ECO:0000259" key="16">
    <source>
        <dbReference type="Pfam" id="PF22924"/>
    </source>
</evidence>
<dbReference type="OrthoDB" id="538336at2759"/>
<feature type="domain" description="Acyl-CoA oxidase C-alpha1" evidence="16">
    <location>
        <begin position="275"/>
        <end position="441"/>
    </location>
</feature>
<evidence type="ECO:0000256" key="9">
    <source>
        <dbReference type="ARBA" id="ARBA00023098"/>
    </source>
</evidence>
<evidence type="ECO:0000259" key="14">
    <source>
        <dbReference type="Pfam" id="PF01756"/>
    </source>
</evidence>
<accession>A0A152AAD5</accession>
<dbReference type="PANTHER" id="PTHR10909:SF250">
    <property type="entry name" value="PEROXISOMAL ACYL-COENZYME A OXIDASE 1"/>
    <property type="match status" value="1"/>
</dbReference>
<dbReference type="InterPro" id="IPR029320">
    <property type="entry name" value="Acyl-CoA_ox_N"/>
</dbReference>
<dbReference type="Pfam" id="PF14749">
    <property type="entry name" value="Acyl-CoA_ox_N"/>
    <property type="match status" value="1"/>
</dbReference>
<evidence type="ECO:0000313" key="17">
    <source>
        <dbReference type="EMBL" id="KYR03091.1"/>
    </source>
</evidence>
<dbReference type="STRING" id="361077.A0A152AAD5"/>
<evidence type="ECO:0000256" key="10">
    <source>
        <dbReference type="ARBA" id="ARBA00023140"/>
    </source>
</evidence>
<dbReference type="InterPro" id="IPR009100">
    <property type="entry name" value="AcylCoA_DH/oxidase_NM_dom_sf"/>
</dbReference>
<gene>
    <name evidence="17" type="ORF">DLAC_00583</name>
</gene>
<dbReference type="PANTHER" id="PTHR10909">
    <property type="entry name" value="ELECTRON TRANSPORT OXIDOREDUCTASE"/>
    <property type="match status" value="1"/>
</dbReference>
<dbReference type="PIRSF" id="PIRSF000168">
    <property type="entry name" value="Acyl-CoA_oxidase"/>
    <property type="match status" value="1"/>
</dbReference>
<dbReference type="Pfam" id="PF01756">
    <property type="entry name" value="ACOX"/>
    <property type="match status" value="1"/>
</dbReference>
<dbReference type="GO" id="GO:0005777">
    <property type="term" value="C:peroxisome"/>
    <property type="evidence" value="ECO:0007669"/>
    <property type="project" value="UniProtKB-SubCell"/>
</dbReference>
<comment type="cofactor">
    <cofactor evidence="2">
        <name>FAD</name>
        <dbReference type="ChEBI" id="CHEBI:57692"/>
    </cofactor>
</comment>
<dbReference type="Pfam" id="PF22924">
    <property type="entry name" value="ACOX_C_alpha1"/>
    <property type="match status" value="1"/>
</dbReference>
<dbReference type="SUPFAM" id="SSF56645">
    <property type="entry name" value="Acyl-CoA dehydrogenase NM domain-like"/>
    <property type="match status" value="1"/>
</dbReference>
<proteinExistence type="inferred from homology"/>
<dbReference type="AlphaFoldDB" id="A0A152AAD5"/>
<dbReference type="OMA" id="NHGVHCF"/>
<dbReference type="FunFam" id="1.20.140.10:FF:000015">
    <property type="entry name" value="Acyl-coenzyme A oxidase"/>
    <property type="match status" value="1"/>
</dbReference>
<keyword evidence="18" id="KW-1185">Reference proteome</keyword>
<comment type="similarity">
    <text evidence="4 11">Belongs to the acyl-CoA oxidase family.</text>
</comment>
<dbReference type="InterPro" id="IPR055060">
    <property type="entry name" value="ACOX_C_alpha1"/>
</dbReference>
<evidence type="ECO:0000256" key="5">
    <source>
        <dbReference type="ARBA" id="ARBA00022630"/>
    </source>
</evidence>
<keyword evidence="9" id="KW-0443">Lipid metabolism</keyword>
<name>A0A152AAD5_TIELA</name>
<dbReference type="EMBL" id="LODT01000001">
    <property type="protein sequence ID" value="KYR03091.1"/>
    <property type="molecule type" value="Genomic_DNA"/>
</dbReference>
<comment type="caution">
    <text evidence="17">The sequence shown here is derived from an EMBL/GenBank/DDBJ whole genome shotgun (WGS) entry which is preliminary data.</text>
</comment>
<sequence length="684" mass="78253">MSNQDLLDERKKCTFNIDTLNIIVHENDIKAIELNKLIRKEFENDSILSTPEVHYFLSREEQFKRSIIICSKIIQIKKKFGLLQSAPLDLYRNLCHDYPLMLHDIVFSGALKSLASDEQLQYWLPLAQNYRMFGCYAQTEIAHGSNVQGIETIAHYISSTDEFEIHSPSQSATKWWIGGLGKMATHAIVFAQLYLEGKCYGPHPFMVPIRSLSDHKPLPGIIVGDIGPKYGFNCVDNGFLQLNKIRVPRNFMLQRFAKVTESGKYVRPTHPRLIYAGMVGVRVAIIQDSFYGLSRATTIATRYSVVRRQFILPGENSKNAKESQVLDYQNQMNRILPYIAKSFAYLFTGFRFEKSFKQVLHDIKVNDKVDALSELHANSSGLKSVMTYGTYEGIESCRLACGGHGYSLVSGIPTLLSNYVHVVTAEGENNLLPQQTTRFLLKAFSKIVETEGQVSDLGESIKYLQEEFINDSNQISDIYKFSKTDENGKIDLENPANLLQLFRHRSYFQLKNLSNIIQDLLQIEGNTILSIWGDLNLECIRVSKAHCHFYIIDSFYQHIQSVVNVTNPNEKEIHRVLWQLFNLYSLFLIDQNLMEFTQDGYFKNKDINYLRQEIHKLFKLLRPNAIGLVDSLGISDTALGSAIGQYNGNVYETLLKWAKNQPFNQNPVVDGYNEFLKPILKSYL</sequence>
<evidence type="ECO:0000256" key="13">
    <source>
        <dbReference type="PIRSR" id="PIRSR000168-2"/>
    </source>
</evidence>
<evidence type="ECO:0000256" key="12">
    <source>
        <dbReference type="PIRSR" id="PIRSR000168-1"/>
    </source>
</evidence>
<dbReference type="FunCoup" id="A0A152AAD5">
    <property type="interactions" value="283"/>
</dbReference>
<comment type="catalytic activity">
    <reaction evidence="1">
        <text>a 2,3-saturated acyl-CoA + O2 = a (2E)-enoyl-CoA + H2O2</text>
        <dbReference type="Rhea" id="RHEA:38959"/>
        <dbReference type="ChEBI" id="CHEBI:15379"/>
        <dbReference type="ChEBI" id="CHEBI:16240"/>
        <dbReference type="ChEBI" id="CHEBI:58856"/>
        <dbReference type="ChEBI" id="CHEBI:65111"/>
        <dbReference type="EC" id="1.3.3.6"/>
    </reaction>
</comment>
<dbReference type="Gene3D" id="2.40.110.10">
    <property type="entry name" value="Butyryl-CoA Dehydrogenase, subunit A, domain 2"/>
    <property type="match status" value="1"/>
</dbReference>
<feature type="active site" description="Proton acceptor" evidence="12">
    <location>
        <position position="426"/>
    </location>
</feature>
<feature type="domain" description="Acyl-coenzyme A oxidase N-terminal" evidence="15">
    <location>
        <begin position="20"/>
        <end position="132"/>
    </location>
</feature>
<dbReference type="GO" id="GO:0005504">
    <property type="term" value="F:fatty acid binding"/>
    <property type="evidence" value="ECO:0007669"/>
    <property type="project" value="TreeGrafter"/>
</dbReference>
<evidence type="ECO:0000256" key="1">
    <source>
        <dbReference type="ARBA" id="ARBA00001201"/>
    </source>
</evidence>
<evidence type="ECO:0000256" key="8">
    <source>
        <dbReference type="ARBA" id="ARBA00023002"/>
    </source>
</evidence>
<evidence type="ECO:0000259" key="15">
    <source>
        <dbReference type="Pfam" id="PF14749"/>
    </source>
</evidence>
<dbReference type="InterPro" id="IPR012258">
    <property type="entry name" value="Acyl-CoA_oxidase"/>
</dbReference>
<dbReference type="Gene3D" id="1.10.540.10">
    <property type="entry name" value="Acyl-CoA dehydrogenase/oxidase, N-terminal domain"/>
    <property type="match status" value="1"/>
</dbReference>
<dbReference type="GO" id="GO:0055088">
    <property type="term" value="P:lipid homeostasis"/>
    <property type="evidence" value="ECO:0007669"/>
    <property type="project" value="TreeGrafter"/>
</dbReference>
<evidence type="ECO:0000256" key="7">
    <source>
        <dbReference type="ARBA" id="ARBA00022832"/>
    </source>
</evidence>
<keyword evidence="5 11" id="KW-0285">Flavoprotein</keyword>